<dbReference type="CDD" id="cd06093">
    <property type="entry name" value="PX_domain"/>
    <property type="match status" value="1"/>
</dbReference>
<organism evidence="2 3">
    <name type="scientific">Tritrichomonas musculus</name>
    <dbReference type="NCBI Taxonomy" id="1915356"/>
    <lineage>
        <taxon>Eukaryota</taxon>
        <taxon>Metamonada</taxon>
        <taxon>Parabasalia</taxon>
        <taxon>Tritrichomonadida</taxon>
        <taxon>Tritrichomonadidae</taxon>
        <taxon>Tritrichomonas</taxon>
    </lineage>
</organism>
<dbReference type="PROSITE" id="PS50195">
    <property type="entry name" value="PX"/>
    <property type="match status" value="1"/>
</dbReference>
<dbReference type="Gene3D" id="3.30.1520.10">
    <property type="entry name" value="Phox-like domain"/>
    <property type="match status" value="1"/>
</dbReference>
<feature type="domain" description="PX" evidence="1">
    <location>
        <begin position="22"/>
        <end position="139"/>
    </location>
</feature>
<comment type="caution">
    <text evidence="2">The sequence shown here is derived from an EMBL/GenBank/DDBJ whole genome shotgun (WGS) entry which is preliminary data.</text>
</comment>
<sequence length="140" mass="16219">MIVIPLSSLPLKKQYILSKSPLNPPMYATIEGHHYHKTQNAIYYDIQIGIQKGQDVICSMVMLRYSELEQLQKTLVNSFPDIEVLEKFPPKRWFNNTNEAFILEREKGLQNFLTVIFAIPAVTETDAFKSLFKLERSINV</sequence>
<dbReference type="InterPro" id="IPR036871">
    <property type="entry name" value="PX_dom_sf"/>
</dbReference>
<dbReference type="InterPro" id="IPR001683">
    <property type="entry name" value="PX_dom"/>
</dbReference>
<accession>A0ABR2IYH7</accession>
<evidence type="ECO:0000313" key="3">
    <source>
        <dbReference type="Proteomes" id="UP001470230"/>
    </source>
</evidence>
<reference evidence="2 3" key="1">
    <citation type="submission" date="2024-04" db="EMBL/GenBank/DDBJ databases">
        <title>Tritrichomonas musculus Genome.</title>
        <authorList>
            <person name="Alves-Ferreira E."/>
            <person name="Grigg M."/>
            <person name="Lorenzi H."/>
            <person name="Galac M."/>
        </authorList>
    </citation>
    <scope>NUCLEOTIDE SEQUENCE [LARGE SCALE GENOMIC DNA]</scope>
    <source>
        <strain evidence="2 3">EAF2021</strain>
    </source>
</reference>
<dbReference type="EMBL" id="JAPFFF010000014">
    <property type="protein sequence ID" value="KAK8870661.1"/>
    <property type="molecule type" value="Genomic_DNA"/>
</dbReference>
<keyword evidence="3" id="KW-1185">Reference proteome</keyword>
<dbReference type="Proteomes" id="UP001470230">
    <property type="component" value="Unassembled WGS sequence"/>
</dbReference>
<gene>
    <name evidence="2" type="ORF">M9Y10_008548</name>
</gene>
<proteinExistence type="predicted"/>
<protein>
    <submittedName>
        <fullName evidence="2">Sorting nexin-29</fullName>
    </submittedName>
</protein>
<dbReference type="Pfam" id="PF00787">
    <property type="entry name" value="PX"/>
    <property type="match status" value="1"/>
</dbReference>
<name>A0ABR2IYH7_9EUKA</name>
<dbReference type="SMART" id="SM00312">
    <property type="entry name" value="PX"/>
    <property type="match status" value="1"/>
</dbReference>
<dbReference type="SUPFAM" id="SSF64268">
    <property type="entry name" value="PX domain"/>
    <property type="match status" value="1"/>
</dbReference>
<evidence type="ECO:0000259" key="1">
    <source>
        <dbReference type="PROSITE" id="PS50195"/>
    </source>
</evidence>
<evidence type="ECO:0000313" key="2">
    <source>
        <dbReference type="EMBL" id="KAK8870661.1"/>
    </source>
</evidence>